<proteinExistence type="predicted"/>
<feature type="compositionally biased region" description="Pro residues" evidence="1">
    <location>
        <begin position="197"/>
        <end position="207"/>
    </location>
</feature>
<protein>
    <submittedName>
        <fullName evidence="2">Uncharacterized protein</fullName>
    </submittedName>
</protein>
<feature type="region of interest" description="Disordered" evidence="1">
    <location>
        <begin position="133"/>
        <end position="207"/>
    </location>
</feature>
<reference evidence="3" key="1">
    <citation type="journal article" date="2019" name="Int. J. Syst. Evol. Microbiol.">
        <title>The Global Catalogue of Microorganisms (GCM) 10K type strain sequencing project: providing services to taxonomists for standard genome sequencing and annotation.</title>
        <authorList>
            <consortium name="The Broad Institute Genomics Platform"/>
            <consortium name="The Broad Institute Genome Sequencing Center for Infectious Disease"/>
            <person name="Wu L."/>
            <person name="Ma J."/>
        </authorList>
    </citation>
    <scope>NUCLEOTIDE SEQUENCE [LARGE SCALE GENOMIC DNA]</scope>
    <source>
        <strain evidence="3">CGMCC 4.7246</strain>
    </source>
</reference>
<dbReference type="RefSeq" id="WP_380641066.1">
    <property type="nucleotide sequence ID" value="NZ_JBHSQO010000047.1"/>
</dbReference>
<dbReference type="EMBL" id="JBHSQO010000047">
    <property type="protein sequence ID" value="MFC6093655.1"/>
    <property type="molecule type" value="Genomic_DNA"/>
</dbReference>
<evidence type="ECO:0000313" key="2">
    <source>
        <dbReference type="EMBL" id="MFC6093655.1"/>
    </source>
</evidence>
<sequence length="207" mass="22498">MFNHDPIQRPAGPPAPNAPTRDYLNTRPPGTDAQYAVLPRSLVEAMPLPWQQQMAHLLADFHRSYAHLTWPVYRVVPSRRERLVDLDEEQLAEVGVLVEIDSDGELVYRDRSGQKIPDPEHRTALVSVLDPIPGEHANANQNTPPRGFAQPPGVSQGGVSQAGLSQAGVPQSGAPQPGMSQPGVPQPTYPQSGPLPVQAPPPPHWRS</sequence>
<gene>
    <name evidence="2" type="ORF">ACFP3R_30665</name>
</gene>
<accession>A0ABW1PDE2</accession>
<evidence type="ECO:0000313" key="3">
    <source>
        <dbReference type="Proteomes" id="UP001596220"/>
    </source>
</evidence>
<comment type="caution">
    <text evidence="2">The sequence shown here is derived from an EMBL/GenBank/DDBJ whole genome shotgun (WGS) entry which is preliminary data.</text>
</comment>
<feature type="region of interest" description="Disordered" evidence="1">
    <location>
        <begin position="1"/>
        <end position="30"/>
    </location>
</feature>
<name>A0ABW1PDE2_9PSEU</name>
<evidence type="ECO:0000256" key="1">
    <source>
        <dbReference type="SAM" id="MobiDB-lite"/>
    </source>
</evidence>
<keyword evidence="3" id="KW-1185">Reference proteome</keyword>
<dbReference type="Proteomes" id="UP001596220">
    <property type="component" value="Unassembled WGS sequence"/>
</dbReference>
<organism evidence="2 3">
    <name type="scientific">Saccharothrix lopnurensis</name>
    <dbReference type="NCBI Taxonomy" id="1670621"/>
    <lineage>
        <taxon>Bacteria</taxon>
        <taxon>Bacillati</taxon>
        <taxon>Actinomycetota</taxon>
        <taxon>Actinomycetes</taxon>
        <taxon>Pseudonocardiales</taxon>
        <taxon>Pseudonocardiaceae</taxon>
        <taxon>Saccharothrix</taxon>
    </lineage>
</organism>